<dbReference type="Proteomes" id="UP000637423">
    <property type="component" value="Unassembled WGS sequence"/>
</dbReference>
<keyword evidence="9" id="KW-0574">Periplasm</keyword>
<dbReference type="SUPFAM" id="SSF50494">
    <property type="entry name" value="Trypsin-like serine proteases"/>
    <property type="match status" value="1"/>
</dbReference>
<feature type="binding site" evidence="15">
    <location>
        <position position="151"/>
    </location>
    <ligand>
        <name>substrate</name>
    </ligand>
</feature>
<evidence type="ECO:0000256" key="5">
    <source>
        <dbReference type="ARBA" id="ARBA00013958"/>
    </source>
</evidence>
<dbReference type="CDD" id="cd10839">
    <property type="entry name" value="cpPDZ1_DegP-like"/>
    <property type="match status" value="1"/>
</dbReference>
<dbReference type="InterPro" id="IPR009003">
    <property type="entry name" value="Peptidase_S1_PA"/>
</dbReference>
<comment type="similarity">
    <text evidence="3">Belongs to the peptidase S1C family.</text>
</comment>
<dbReference type="Gene3D" id="2.40.10.120">
    <property type="match status" value="1"/>
</dbReference>
<dbReference type="NCBIfam" id="TIGR02037">
    <property type="entry name" value="degP_htrA_DO"/>
    <property type="match status" value="1"/>
</dbReference>
<organism evidence="18 19">
    <name type="scientific">Undibacterium terreum</name>
    <dbReference type="NCBI Taxonomy" id="1224302"/>
    <lineage>
        <taxon>Bacteria</taxon>
        <taxon>Pseudomonadati</taxon>
        <taxon>Pseudomonadota</taxon>
        <taxon>Betaproteobacteria</taxon>
        <taxon>Burkholderiales</taxon>
        <taxon>Oxalobacteraceae</taxon>
        <taxon>Undibacterium</taxon>
    </lineage>
</organism>
<evidence type="ECO:0000256" key="9">
    <source>
        <dbReference type="ARBA" id="ARBA00022764"/>
    </source>
</evidence>
<evidence type="ECO:0000256" key="7">
    <source>
        <dbReference type="ARBA" id="ARBA00022729"/>
    </source>
</evidence>
<dbReference type="PANTHER" id="PTHR22939">
    <property type="entry name" value="SERINE PROTEASE FAMILY S1C HTRA-RELATED"/>
    <property type="match status" value="1"/>
</dbReference>
<feature type="active site" description="Charge relay system" evidence="14">
    <location>
        <position position="181"/>
    </location>
</feature>
<comment type="subcellular location">
    <subcellularLocation>
        <location evidence="2">Periplasm</location>
    </subcellularLocation>
</comment>
<evidence type="ECO:0000259" key="17">
    <source>
        <dbReference type="PROSITE" id="PS50106"/>
    </source>
</evidence>
<keyword evidence="12" id="KW-0346">Stress response</keyword>
<dbReference type="InterPro" id="IPR001478">
    <property type="entry name" value="PDZ"/>
</dbReference>
<evidence type="ECO:0000256" key="3">
    <source>
        <dbReference type="ARBA" id="ARBA00010541"/>
    </source>
</evidence>
<sequence>MKNNVFAKSILSAAILAAVVGGGLYLEGSTLGKVQAANVAQSGLPVTHSVSAGIATATDFSGIVDRYGAAVVNISVVGKTHKVSMRSNAQGDDDDDDNGSQQDPLSEFFRRFGPLMPNMPHGQGGGNGGVMRGLGSGFIVSHDGLILTNAHVVDGAQEVTVKLTDRREFKAKVLGADKRADVAVIKIDAKDLPTVVLGDPALTKVGEPVLAIGSPFGFENTATAGIVSAKSRTLPGDPSVGFMQTDVAVNPGNSGGPLFNLKGEVIAINSQIYSQTGGYQGLSFAIPIDTANKVQAQLVKYGKVTRGYLGVYTQELDQALADSFSLKKTEGALISATEKDSPAEKAGLQPGDVIIGFNGKTVEHASDLSGMVADVMPGTSNKLDVIRKGETIKLSVTIGELKNAKLAQNDDAKAAKGRLGVAVRPLERDEQRQSGLSKGLVVEDVSGAAAKAGIQPGDVILSVNGVAVNDGKQFQGMVQKAGKTIALLVQREDAKIFIPVDLG</sequence>
<evidence type="ECO:0000256" key="16">
    <source>
        <dbReference type="SAM" id="MobiDB-lite"/>
    </source>
</evidence>
<keyword evidence="19" id="KW-1185">Reference proteome</keyword>
<evidence type="ECO:0000256" key="8">
    <source>
        <dbReference type="ARBA" id="ARBA00022737"/>
    </source>
</evidence>
<dbReference type="SMART" id="SM00228">
    <property type="entry name" value="PDZ"/>
    <property type="match status" value="2"/>
</dbReference>
<dbReference type="PRINTS" id="PR00834">
    <property type="entry name" value="PROTEASES2C"/>
</dbReference>
<evidence type="ECO:0000256" key="12">
    <source>
        <dbReference type="ARBA" id="ARBA00023016"/>
    </source>
</evidence>
<reference evidence="18" key="1">
    <citation type="journal article" date="2014" name="Int. J. Syst. Evol. Microbiol.">
        <title>Complete genome sequence of Corynebacterium casei LMG S-19264T (=DSM 44701T), isolated from a smear-ripened cheese.</title>
        <authorList>
            <consortium name="US DOE Joint Genome Institute (JGI-PGF)"/>
            <person name="Walter F."/>
            <person name="Albersmeier A."/>
            <person name="Kalinowski J."/>
            <person name="Ruckert C."/>
        </authorList>
    </citation>
    <scope>NUCLEOTIDE SEQUENCE</scope>
    <source>
        <strain evidence="18">CGMCC 1.10998</strain>
    </source>
</reference>
<feature type="region of interest" description="Disordered" evidence="16">
    <location>
        <begin position="85"/>
        <end position="104"/>
    </location>
</feature>
<dbReference type="GO" id="GO:0006508">
    <property type="term" value="P:proteolysis"/>
    <property type="evidence" value="ECO:0007669"/>
    <property type="project" value="UniProtKB-KW"/>
</dbReference>
<dbReference type="AlphaFoldDB" id="A0A916U6Q4"/>
<dbReference type="PANTHER" id="PTHR22939:SF130">
    <property type="entry name" value="PERIPLASMIC SERINE ENDOPROTEASE DEGP-LIKE-RELATED"/>
    <property type="match status" value="1"/>
</dbReference>
<dbReference type="InterPro" id="IPR001940">
    <property type="entry name" value="Peptidase_S1C"/>
</dbReference>
<dbReference type="SUPFAM" id="SSF50156">
    <property type="entry name" value="PDZ domain-like"/>
    <property type="match status" value="2"/>
</dbReference>
<evidence type="ECO:0000256" key="10">
    <source>
        <dbReference type="ARBA" id="ARBA00022801"/>
    </source>
</evidence>
<feature type="active site" description="Charge relay system" evidence="14">
    <location>
        <position position="254"/>
    </location>
</feature>
<keyword evidence="10" id="KW-0378">Hydrolase</keyword>
<dbReference type="GO" id="GO:0042597">
    <property type="term" value="C:periplasmic space"/>
    <property type="evidence" value="ECO:0007669"/>
    <property type="project" value="UniProtKB-SubCell"/>
</dbReference>
<dbReference type="InterPro" id="IPR011782">
    <property type="entry name" value="Pept_S1C_Do"/>
</dbReference>
<dbReference type="GO" id="GO:0004252">
    <property type="term" value="F:serine-type endopeptidase activity"/>
    <property type="evidence" value="ECO:0007669"/>
    <property type="project" value="InterPro"/>
</dbReference>
<dbReference type="PROSITE" id="PS50106">
    <property type="entry name" value="PDZ"/>
    <property type="match status" value="2"/>
</dbReference>
<evidence type="ECO:0000256" key="1">
    <source>
        <dbReference type="ARBA" id="ARBA00001772"/>
    </source>
</evidence>
<dbReference type="RefSeq" id="WP_188564586.1">
    <property type="nucleotide sequence ID" value="NZ_BMED01000001.1"/>
</dbReference>
<accession>A0A916U6Q4</accession>
<feature type="binding site" evidence="15">
    <location>
        <begin position="252"/>
        <end position="254"/>
    </location>
    <ligand>
        <name>substrate</name>
    </ligand>
</feature>
<reference evidence="18" key="2">
    <citation type="submission" date="2020-09" db="EMBL/GenBank/DDBJ databases">
        <authorList>
            <person name="Sun Q."/>
            <person name="Zhou Y."/>
        </authorList>
    </citation>
    <scope>NUCLEOTIDE SEQUENCE</scope>
    <source>
        <strain evidence="18">CGMCC 1.10998</strain>
    </source>
</reference>
<dbReference type="EMBL" id="BMED01000001">
    <property type="protein sequence ID" value="GGC62752.1"/>
    <property type="molecule type" value="Genomic_DNA"/>
</dbReference>
<keyword evidence="8" id="KW-0677">Repeat</keyword>
<dbReference type="InterPro" id="IPR041489">
    <property type="entry name" value="PDZ_6"/>
</dbReference>
<dbReference type="EC" id="3.4.21.107" evidence="4"/>
<comment type="catalytic activity">
    <reaction evidence="1">
        <text>Acts on substrates that are at least partially unfolded. The cleavage site P1 residue is normally between a pair of hydrophobic residues, such as Val-|-Val.</text>
        <dbReference type="EC" id="3.4.21.107"/>
    </reaction>
</comment>
<dbReference type="Pfam" id="PF13180">
    <property type="entry name" value="PDZ_2"/>
    <property type="match status" value="1"/>
</dbReference>
<comment type="caution">
    <text evidence="18">The sequence shown here is derived from an EMBL/GenBank/DDBJ whole genome shotgun (WGS) entry which is preliminary data.</text>
</comment>
<feature type="domain" description="PDZ" evidence="17">
    <location>
        <begin position="298"/>
        <end position="366"/>
    </location>
</feature>
<evidence type="ECO:0000256" key="13">
    <source>
        <dbReference type="ARBA" id="ARBA00032850"/>
    </source>
</evidence>
<name>A0A916U6Q4_9BURK</name>
<evidence type="ECO:0000256" key="14">
    <source>
        <dbReference type="PIRSR" id="PIRSR611782-1"/>
    </source>
</evidence>
<evidence type="ECO:0000256" key="2">
    <source>
        <dbReference type="ARBA" id="ARBA00004418"/>
    </source>
</evidence>
<proteinExistence type="inferred from homology"/>
<evidence type="ECO:0000256" key="6">
    <source>
        <dbReference type="ARBA" id="ARBA00022670"/>
    </source>
</evidence>
<dbReference type="Gene3D" id="2.30.42.10">
    <property type="match status" value="2"/>
</dbReference>
<dbReference type="InterPro" id="IPR036034">
    <property type="entry name" value="PDZ_sf"/>
</dbReference>
<dbReference type="Pfam" id="PF17820">
    <property type="entry name" value="PDZ_6"/>
    <property type="match status" value="1"/>
</dbReference>
<gene>
    <name evidence="18" type="ORF">GCM10011396_07160</name>
</gene>
<evidence type="ECO:0000256" key="11">
    <source>
        <dbReference type="ARBA" id="ARBA00022825"/>
    </source>
</evidence>
<keyword evidence="7" id="KW-0732">Signal</keyword>
<feature type="active site" description="Charge relay system" evidence="14">
    <location>
        <position position="151"/>
    </location>
</feature>
<dbReference type="Pfam" id="PF13365">
    <property type="entry name" value="Trypsin_2"/>
    <property type="match status" value="1"/>
</dbReference>
<evidence type="ECO:0000256" key="4">
    <source>
        <dbReference type="ARBA" id="ARBA00013035"/>
    </source>
</evidence>
<evidence type="ECO:0000256" key="15">
    <source>
        <dbReference type="PIRSR" id="PIRSR611782-2"/>
    </source>
</evidence>
<feature type="domain" description="PDZ" evidence="17">
    <location>
        <begin position="413"/>
        <end position="493"/>
    </location>
</feature>
<feature type="binding site" evidence="15">
    <location>
        <position position="181"/>
    </location>
    <ligand>
        <name>substrate</name>
    </ligand>
</feature>
<evidence type="ECO:0000313" key="19">
    <source>
        <dbReference type="Proteomes" id="UP000637423"/>
    </source>
</evidence>
<keyword evidence="6 18" id="KW-0645">Protease</keyword>
<protein>
    <recommendedName>
        <fullName evidence="5">Probable periplasmic serine endoprotease DegP-like</fullName>
        <ecNumber evidence="4">3.4.21.107</ecNumber>
    </recommendedName>
    <alternativeName>
        <fullName evidence="13">Protease Do</fullName>
    </alternativeName>
</protein>
<keyword evidence="11" id="KW-0720">Serine protease</keyword>
<evidence type="ECO:0000313" key="18">
    <source>
        <dbReference type="EMBL" id="GGC62752.1"/>
    </source>
</evidence>